<evidence type="ECO:0000313" key="2">
    <source>
        <dbReference type="Proteomes" id="UP000234752"/>
    </source>
</evidence>
<dbReference type="EMBL" id="CP025611">
    <property type="protein sequence ID" value="AUN30233.1"/>
    <property type="molecule type" value="Genomic_DNA"/>
</dbReference>
<gene>
    <name evidence="1" type="ORF">C0V82_08295</name>
</gene>
<evidence type="ECO:0000313" key="1">
    <source>
        <dbReference type="EMBL" id="AUN30233.1"/>
    </source>
</evidence>
<sequence>MEQAGSIFDDVDEVRKACAIAEARADVAAGRVVPHEIVAAWLLKTAEALEKGEALPPAPRSGVPR</sequence>
<reference evidence="1 2" key="1">
    <citation type="submission" date="2017-12" db="EMBL/GenBank/DDBJ databases">
        <title>Genomes of bacteria within cyanobacterial aggregates.</title>
        <authorList>
            <person name="Cai H."/>
        </authorList>
    </citation>
    <scope>NUCLEOTIDE SEQUENCE [LARGE SCALE GENOMIC DNA]</scope>
    <source>
        <strain evidence="1 2">TH16</strain>
    </source>
</reference>
<dbReference type="Proteomes" id="UP000234752">
    <property type="component" value="Chromosome eg_1"/>
</dbReference>
<dbReference type="AlphaFoldDB" id="A0A2K9NAQ9"/>
<dbReference type="OrthoDB" id="7211147at2"/>
<dbReference type="RefSeq" id="WP_102111932.1">
    <property type="nucleotide sequence ID" value="NZ_BMGN01000002.1"/>
</dbReference>
<accession>A0A2K9NAQ9</accession>
<protein>
    <submittedName>
        <fullName evidence="1">CopG family transcriptional regulator</fullName>
    </submittedName>
</protein>
<organism evidence="1 2">
    <name type="scientific">Niveispirillum cyanobacteriorum</name>
    <dbReference type="NCBI Taxonomy" id="1612173"/>
    <lineage>
        <taxon>Bacteria</taxon>
        <taxon>Pseudomonadati</taxon>
        <taxon>Pseudomonadota</taxon>
        <taxon>Alphaproteobacteria</taxon>
        <taxon>Rhodospirillales</taxon>
        <taxon>Azospirillaceae</taxon>
        <taxon>Niveispirillum</taxon>
    </lineage>
</organism>
<keyword evidence="2" id="KW-1185">Reference proteome</keyword>
<name>A0A2K9NAQ9_9PROT</name>
<proteinExistence type="predicted"/>
<dbReference type="KEGG" id="ncb:C0V82_08295"/>